<reference evidence="1 2" key="1">
    <citation type="journal article" date="2019" name="Sci. Rep.">
        <title>Orb-weaving spider Araneus ventricosus genome elucidates the spidroin gene catalogue.</title>
        <authorList>
            <person name="Kono N."/>
            <person name="Nakamura H."/>
            <person name="Ohtoshi R."/>
            <person name="Moran D.A.P."/>
            <person name="Shinohara A."/>
            <person name="Yoshida Y."/>
            <person name="Fujiwara M."/>
            <person name="Mori M."/>
            <person name="Tomita M."/>
            <person name="Arakawa K."/>
        </authorList>
    </citation>
    <scope>NUCLEOTIDE SEQUENCE [LARGE SCALE GENOMIC DNA]</scope>
</reference>
<name>A0A4Y2I400_ARAVE</name>
<keyword evidence="2" id="KW-1185">Reference proteome</keyword>
<evidence type="ECO:0000313" key="2">
    <source>
        <dbReference type="Proteomes" id="UP000499080"/>
    </source>
</evidence>
<comment type="caution">
    <text evidence="1">The sequence shown here is derived from an EMBL/GenBank/DDBJ whole genome shotgun (WGS) entry which is preliminary data.</text>
</comment>
<dbReference type="OrthoDB" id="6437556at2759"/>
<protein>
    <submittedName>
        <fullName evidence="1">Uncharacterized protein</fullName>
    </submittedName>
</protein>
<organism evidence="1 2">
    <name type="scientific">Araneus ventricosus</name>
    <name type="common">Orbweaver spider</name>
    <name type="synonym">Epeira ventricosa</name>
    <dbReference type="NCBI Taxonomy" id="182803"/>
    <lineage>
        <taxon>Eukaryota</taxon>
        <taxon>Metazoa</taxon>
        <taxon>Ecdysozoa</taxon>
        <taxon>Arthropoda</taxon>
        <taxon>Chelicerata</taxon>
        <taxon>Arachnida</taxon>
        <taxon>Araneae</taxon>
        <taxon>Araneomorphae</taxon>
        <taxon>Entelegynae</taxon>
        <taxon>Araneoidea</taxon>
        <taxon>Araneidae</taxon>
        <taxon>Araneus</taxon>
    </lineage>
</organism>
<dbReference type="AlphaFoldDB" id="A0A4Y2I400"/>
<gene>
    <name evidence="1" type="ORF">AVEN_304_1</name>
</gene>
<dbReference type="Proteomes" id="UP000499080">
    <property type="component" value="Unassembled WGS sequence"/>
</dbReference>
<evidence type="ECO:0000313" key="1">
    <source>
        <dbReference type="EMBL" id="GBM72182.1"/>
    </source>
</evidence>
<proteinExistence type="predicted"/>
<sequence length="114" mass="13474">MTRLSADFYYNQITTGHIIFGAFRNRMLVKDYKCQCGKDETIKRVLMECPIWAQQRRRTTKKLVIKEIHELVHYPGFKTYAINIVKSLFDSRLANSTDFDLIRSSGLLQLRREL</sequence>
<dbReference type="EMBL" id="BGPR01002362">
    <property type="protein sequence ID" value="GBM72182.1"/>
    <property type="molecule type" value="Genomic_DNA"/>
</dbReference>
<accession>A0A4Y2I400</accession>